<dbReference type="RefSeq" id="WP_142904703.1">
    <property type="nucleotide sequence ID" value="NZ_ML660093.1"/>
</dbReference>
<dbReference type="SUPFAM" id="SSF46785">
    <property type="entry name" value="Winged helix' DNA-binding domain"/>
    <property type="match status" value="1"/>
</dbReference>
<gene>
    <name evidence="2" type="ORF">FKG94_12680</name>
</gene>
<dbReference type="InterPro" id="IPR036390">
    <property type="entry name" value="WH_DNA-bd_sf"/>
</dbReference>
<proteinExistence type="predicted"/>
<dbReference type="InterPro" id="IPR051797">
    <property type="entry name" value="TrmB-like"/>
</dbReference>
<keyword evidence="3" id="KW-1185">Reference proteome</keyword>
<evidence type="ECO:0000313" key="3">
    <source>
        <dbReference type="Proteomes" id="UP000319732"/>
    </source>
</evidence>
<evidence type="ECO:0000259" key="1">
    <source>
        <dbReference type="Pfam" id="PF01978"/>
    </source>
</evidence>
<dbReference type="InterPro" id="IPR036388">
    <property type="entry name" value="WH-like_DNA-bd_sf"/>
</dbReference>
<accession>A0A545TNV1</accession>
<evidence type="ECO:0000313" key="2">
    <source>
        <dbReference type="EMBL" id="TQV78868.1"/>
    </source>
</evidence>
<dbReference type="PANTHER" id="PTHR34293">
    <property type="entry name" value="HTH-TYPE TRANSCRIPTIONAL REGULATOR TRMBL2"/>
    <property type="match status" value="1"/>
</dbReference>
<sequence>MSEQETLRQIGLHDREIDIYLALLRLGPASIRDIGEKAGVNRGTTHELLKRLLKRGLVSLRPKGKRRHFCAESPEKLLELAREQQARLARAADRLESEVIPDLHLLKPDGSDTQVKYYEGDEGIEYVLRDILNTAAGSAERSYSVYSSKVIRKYLYRPFPTFTQQRVKRQIRVRAIAIGEGGDEAPLAERKWIATGADPDQPSYVAIYPPKCAMISLQEGDYPSAVVIESQAIARALQIAFDMLWKLL</sequence>
<dbReference type="Gene3D" id="1.10.10.10">
    <property type="entry name" value="Winged helix-like DNA-binding domain superfamily/Winged helix DNA-binding domain"/>
    <property type="match status" value="1"/>
</dbReference>
<comment type="caution">
    <text evidence="2">The sequence shown here is derived from an EMBL/GenBank/DDBJ whole genome shotgun (WGS) entry which is preliminary data.</text>
</comment>
<reference evidence="2 3" key="1">
    <citation type="submission" date="2019-06" db="EMBL/GenBank/DDBJ databases">
        <title>Whole genome sequence for Cellvibrionaceae sp. R142.</title>
        <authorList>
            <person name="Wang G."/>
        </authorList>
    </citation>
    <scope>NUCLEOTIDE SEQUENCE [LARGE SCALE GENOMIC DNA]</scope>
    <source>
        <strain evidence="2 3">R142</strain>
    </source>
</reference>
<dbReference type="AlphaFoldDB" id="A0A545TNV1"/>
<protein>
    <submittedName>
        <fullName evidence="2">MarR family transcriptional regulator</fullName>
    </submittedName>
</protein>
<dbReference type="EMBL" id="VHSG01000012">
    <property type="protein sequence ID" value="TQV78868.1"/>
    <property type="molecule type" value="Genomic_DNA"/>
</dbReference>
<dbReference type="InterPro" id="IPR002831">
    <property type="entry name" value="Tscrpt_reg_TrmB_N"/>
</dbReference>
<dbReference type="OrthoDB" id="5724859at2"/>
<organism evidence="2 3">
    <name type="scientific">Exilibacterium tricleocarpae</name>
    <dbReference type="NCBI Taxonomy" id="2591008"/>
    <lineage>
        <taxon>Bacteria</taxon>
        <taxon>Pseudomonadati</taxon>
        <taxon>Pseudomonadota</taxon>
        <taxon>Gammaproteobacteria</taxon>
        <taxon>Cellvibrionales</taxon>
        <taxon>Cellvibrionaceae</taxon>
        <taxon>Exilibacterium</taxon>
    </lineage>
</organism>
<dbReference type="PANTHER" id="PTHR34293:SF1">
    <property type="entry name" value="HTH-TYPE TRANSCRIPTIONAL REGULATOR TRMBL2"/>
    <property type="match status" value="1"/>
</dbReference>
<dbReference type="Proteomes" id="UP000319732">
    <property type="component" value="Unassembled WGS sequence"/>
</dbReference>
<dbReference type="Pfam" id="PF01978">
    <property type="entry name" value="TrmB"/>
    <property type="match status" value="1"/>
</dbReference>
<feature type="domain" description="Transcription regulator TrmB N-terminal" evidence="1">
    <location>
        <begin position="7"/>
        <end position="74"/>
    </location>
</feature>
<name>A0A545TNV1_9GAMM</name>